<feature type="domain" description="Chitin synthase N-terminal" evidence="2">
    <location>
        <begin position="99"/>
        <end position="165"/>
    </location>
</feature>
<keyword evidence="1" id="KW-1133">Transmembrane helix</keyword>
<dbReference type="EMBL" id="PJQM01001614">
    <property type="protein sequence ID" value="RCI01912.1"/>
    <property type="molecule type" value="Genomic_DNA"/>
</dbReference>
<organism evidence="3 4">
    <name type="scientific">Rhizopus stolonifer</name>
    <name type="common">Rhizopus nigricans</name>
    <dbReference type="NCBI Taxonomy" id="4846"/>
    <lineage>
        <taxon>Eukaryota</taxon>
        <taxon>Fungi</taxon>
        <taxon>Fungi incertae sedis</taxon>
        <taxon>Mucoromycota</taxon>
        <taxon>Mucoromycotina</taxon>
        <taxon>Mucoromycetes</taxon>
        <taxon>Mucorales</taxon>
        <taxon>Mucorineae</taxon>
        <taxon>Rhizopodaceae</taxon>
        <taxon>Rhizopus</taxon>
    </lineage>
</organism>
<dbReference type="STRING" id="4846.A0A367KJ85"/>
<protein>
    <submittedName>
        <fullName evidence="3">Chitin synthase, class 1</fullName>
    </submittedName>
</protein>
<reference evidence="3 4" key="1">
    <citation type="journal article" date="2018" name="G3 (Bethesda)">
        <title>Phylogenetic and Phylogenomic Definition of Rhizopus Species.</title>
        <authorList>
            <person name="Gryganskyi A.P."/>
            <person name="Golan J."/>
            <person name="Dolatabadi S."/>
            <person name="Mondo S."/>
            <person name="Robb S."/>
            <person name="Idnurm A."/>
            <person name="Muszewska A."/>
            <person name="Steczkiewicz K."/>
            <person name="Masonjones S."/>
            <person name="Liao H.L."/>
            <person name="Gajdeczka M.T."/>
            <person name="Anike F."/>
            <person name="Vuek A."/>
            <person name="Anishchenko I.M."/>
            <person name="Voigt K."/>
            <person name="de Hoog G.S."/>
            <person name="Smith M.E."/>
            <person name="Heitman J."/>
            <person name="Vilgalys R."/>
            <person name="Stajich J.E."/>
        </authorList>
    </citation>
    <scope>NUCLEOTIDE SEQUENCE [LARGE SCALE GENOMIC DNA]</scope>
    <source>
        <strain evidence="3 4">LSU 92-RS-03</strain>
    </source>
</reference>
<keyword evidence="4" id="KW-1185">Reference proteome</keyword>
<evidence type="ECO:0000259" key="2">
    <source>
        <dbReference type="Pfam" id="PF08407"/>
    </source>
</evidence>
<sequence>MYKNHSSFYNSGYDSREDEFEQCPLNDTDFLEVRPAVRSSGPYSIVPPMHDNQPLLHPISTIPQPTLSSEMHLSSSMEKNNEPMYYMTRAPKRQPRRYKTTRHVKLTRGNLVLECPVPTQYIKSVPIKDGKEFTHMRYTAATCDPRDFVTEGYTLRQQLLGRQTELFIVLTMYNVKRDHTC</sequence>
<keyword evidence="1" id="KW-0472">Membrane</keyword>
<dbReference type="InterPro" id="IPR013616">
    <property type="entry name" value="Chitin_synth_N"/>
</dbReference>
<evidence type="ECO:0000313" key="3">
    <source>
        <dbReference type="EMBL" id="RCI01912.1"/>
    </source>
</evidence>
<proteinExistence type="predicted"/>
<evidence type="ECO:0000256" key="1">
    <source>
        <dbReference type="ARBA" id="ARBA00022989"/>
    </source>
</evidence>
<evidence type="ECO:0000313" key="4">
    <source>
        <dbReference type="Proteomes" id="UP000253551"/>
    </source>
</evidence>
<dbReference type="GO" id="GO:0004100">
    <property type="term" value="F:chitin synthase activity"/>
    <property type="evidence" value="ECO:0007669"/>
    <property type="project" value="InterPro"/>
</dbReference>
<gene>
    <name evidence="3" type="primary">CHS1_7</name>
    <name evidence="3" type="ORF">CU098_012196</name>
</gene>
<accession>A0A367KJ85</accession>
<comment type="caution">
    <text evidence="3">The sequence shown here is derived from an EMBL/GenBank/DDBJ whole genome shotgun (WGS) entry which is preliminary data.</text>
</comment>
<dbReference type="AlphaFoldDB" id="A0A367KJ85"/>
<keyword evidence="1" id="KW-0812">Transmembrane</keyword>
<name>A0A367KJ85_RHIST</name>
<dbReference type="Proteomes" id="UP000253551">
    <property type="component" value="Unassembled WGS sequence"/>
</dbReference>
<dbReference type="OrthoDB" id="26569at2759"/>
<dbReference type="Pfam" id="PF08407">
    <property type="entry name" value="Chitin_synth_1N"/>
    <property type="match status" value="1"/>
</dbReference>